<feature type="transmembrane region" description="Helical" evidence="1">
    <location>
        <begin position="155"/>
        <end position="180"/>
    </location>
</feature>
<reference evidence="2 3" key="1">
    <citation type="submission" date="2018-02" db="EMBL/GenBank/DDBJ databases">
        <title>Comparative genomes isolates from brazilian mangrove.</title>
        <authorList>
            <person name="Araujo J.E."/>
            <person name="Taketani R.G."/>
            <person name="Silva M.C.P."/>
            <person name="Loureco M.V."/>
            <person name="Andreote F.D."/>
        </authorList>
    </citation>
    <scope>NUCLEOTIDE SEQUENCE [LARGE SCALE GENOMIC DNA]</scope>
    <source>
        <strain evidence="2 3">Hex-1 MGV</strain>
    </source>
</reference>
<feature type="transmembrane region" description="Helical" evidence="1">
    <location>
        <begin position="186"/>
        <end position="203"/>
    </location>
</feature>
<gene>
    <name evidence="2" type="ORF">C5Y83_14890</name>
</gene>
<keyword evidence="1" id="KW-0472">Membrane</keyword>
<proteinExistence type="predicted"/>
<evidence type="ECO:0000313" key="2">
    <source>
        <dbReference type="EMBL" id="PQO35073.1"/>
    </source>
</evidence>
<keyword evidence="1" id="KW-0812">Transmembrane</keyword>
<feature type="transmembrane region" description="Helical" evidence="1">
    <location>
        <begin position="41"/>
        <end position="60"/>
    </location>
</feature>
<dbReference type="OrthoDB" id="5766358at2"/>
<organism evidence="2 3">
    <name type="scientific">Blastopirellula marina</name>
    <dbReference type="NCBI Taxonomy" id="124"/>
    <lineage>
        <taxon>Bacteria</taxon>
        <taxon>Pseudomonadati</taxon>
        <taxon>Planctomycetota</taxon>
        <taxon>Planctomycetia</taxon>
        <taxon>Pirellulales</taxon>
        <taxon>Pirellulaceae</taxon>
        <taxon>Blastopirellula</taxon>
    </lineage>
</organism>
<dbReference type="RefSeq" id="WP_105330802.1">
    <property type="nucleotide sequence ID" value="NZ_PUHY01000010.1"/>
</dbReference>
<keyword evidence="1" id="KW-1133">Transmembrane helix</keyword>
<name>A0A2S8FSC1_9BACT</name>
<accession>A0A2S8FSC1</accession>
<protein>
    <submittedName>
        <fullName evidence="2">Divalent cation transporter</fullName>
    </submittedName>
</protein>
<feature type="transmembrane region" description="Helical" evidence="1">
    <location>
        <begin position="111"/>
        <end position="134"/>
    </location>
</feature>
<sequence>MDDWITVAVLTLLAGLSMPAGAILARFEHIHPDWLEEEFRHAVLAFGGGALFSAVALVLVPEASEILSPIESVTWFIVGGVIFCWLDIMLARRKSATSQLVAMLADFIPEAMALGAVFSTGGDSGLLLAFLIGLQNFPEGFNAYREMNRGPSLTGLRIVVVFAGLAMLGPIAGLSGYFLLAQFPTLVAVIKMIAGGGILFLVFQDIAPGVRLENAWAPPLGAVLGFALGILGHDLLH</sequence>
<evidence type="ECO:0000256" key="1">
    <source>
        <dbReference type="SAM" id="Phobius"/>
    </source>
</evidence>
<dbReference type="Proteomes" id="UP000238322">
    <property type="component" value="Unassembled WGS sequence"/>
</dbReference>
<comment type="caution">
    <text evidence="2">The sequence shown here is derived from an EMBL/GenBank/DDBJ whole genome shotgun (WGS) entry which is preliminary data.</text>
</comment>
<feature type="transmembrane region" description="Helical" evidence="1">
    <location>
        <begin position="215"/>
        <end position="236"/>
    </location>
</feature>
<evidence type="ECO:0000313" key="3">
    <source>
        <dbReference type="Proteomes" id="UP000238322"/>
    </source>
</evidence>
<feature type="transmembrane region" description="Helical" evidence="1">
    <location>
        <begin position="72"/>
        <end position="91"/>
    </location>
</feature>
<dbReference type="EMBL" id="PUHY01000010">
    <property type="protein sequence ID" value="PQO35073.1"/>
    <property type="molecule type" value="Genomic_DNA"/>
</dbReference>
<dbReference type="AlphaFoldDB" id="A0A2S8FSC1"/>